<dbReference type="Proteomes" id="UP000613011">
    <property type="component" value="Unassembled WGS sequence"/>
</dbReference>
<keyword evidence="5" id="KW-0597">Phosphoprotein</keyword>
<name>A0A936ZY19_9BURK</name>
<dbReference type="InterPro" id="IPR005467">
    <property type="entry name" value="His_kinase_dom"/>
</dbReference>
<evidence type="ECO:0000256" key="9">
    <source>
        <dbReference type="ARBA" id="ARBA00022777"/>
    </source>
</evidence>
<keyword evidence="8 14" id="KW-0547">Nucleotide-binding</keyword>
<dbReference type="PRINTS" id="PR00344">
    <property type="entry name" value="BCTRLSENSOR"/>
</dbReference>
<dbReference type="GO" id="GO:0005886">
    <property type="term" value="C:plasma membrane"/>
    <property type="evidence" value="ECO:0007669"/>
    <property type="project" value="UniProtKB-SubCell"/>
</dbReference>
<dbReference type="Gene3D" id="6.10.340.10">
    <property type="match status" value="1"/>
</dbReference>
<evidence type="ECO:0000256" key="3">
    <source>
        <dbReference type="ARBA" id="ARBA00022475"/>
    </source>
</evidence>
<dbReference type="InterPro" id="IPR003594">
    <property type="entry name" value="HATPase_dom"/>
</dbReference>
<dbReference type="InterPro" id="IPR006290">
    <property type="entry name" value="CztS_silS_copS"/>
</dbReference>
<dbReference type="AlphaFoldDB" id="A0A936ZY19"/>
<feature type="domain" description="HAMP" evidence="16">
    <location>
        <begin position="186"/>
        <end position="239"/>
    </location>
</feature>
<keyword evidence="11 14" id="KW-1133">Transmembrane helix</keyword>
<comment type="subcellular location">
    <subcellularLocation>
        <location evidence="2 14">Cell inner membrane</location>
    </subcellularLocation>
</comment>
<keyword evidence="6 14" id="KW-0808">Transferase</keyword>
<dbReference type="InterPro" id="IPR003660">
    <property type="entry name" value="HAMP_dom"/>
</dbReference>
<dbReference type="Pfam" id="PF02518">
    <property type="entry name" value="HATPase_c"/>
    <property type="match status" value="1"/>
</dbReference>
<evidence type="ECO:0000256" key="2">
    <source>
        <dbReference type="ARBA" id="ARBA00004533"/>
    </source>
</evidence>
<comment type="catalytic activity">
    <reaction evidence="1 14">
        <text>ATP + protein L-histidine = ADP + protein N-phospho-L-histidine.</text>
        <dbReference type="EC" id="2.7.13.3"/>
    </reaction>
</comment>
<keyword evidence="18" id="KW-1185">Reference proteome</keyword>
<evidence type="ECO:0000256" key="12">
    <source>
        <dbReference type="ARBA" id="ARBA00023012"/>
    </source>
</evidence>
<feature type="transmembrane region" description="Helical" evidence="14">
    <location>
        <begin position="6"/>
        <end position="33"/>
    </location>
</feature>
<dbReference type="CDD" id="cd00075">
    <property type="entry name" value="HATPase"/>
    <property type="match status" value="1"/>
</dbReference>
<dbReference type="PROSITE" id="PS50885">
    <property type="entry name" value="HAMP"/>
    <property type="match status" value="1"/>
</dbReference>
<dbReference type="SUPFAM" id="SSF55874">
    <property type="entry name" value="ATPase domain of HSP90 chaperone/DNA topoisomerase II/histidine kinase"/>
    <property type="match status" value="1"/>
</dbReference>
<evidence type="ECO:0000256" key="11">
    <source>
        <dbReference type="ARBA" id="ARBA00022989"/>
    </source>
</evidence>
<evidence type="ECO:0000259" key="16">
    <source>
        <dbReference type="PROSITE" id="PS50885"/>
    </source>
</evidence>
<organism evidence="17 18">
    <name type="scientific">Ramlibacter aurantiacus</name>
    <dbReference type="NCBI Taxonomy" id="2801330"/>
    <lineage>
        <taxon>Bacteria</taxon>
        <taxon>Pseudomonadati</taxon>
        <taxon>Pseudomonadota</taxon>
        <taxon>Betaproteobacteria</taxon>
        <taxon>Burkholderiales</taxon>
        <taxon>Comamonadaceae</taxon>
        <taxon>Ramlibacter</taxon>
    </lineage>
</organism>
<dbReference type="PANTHER" id="PTHR45436">
    <property type="entry name" value="SENSOR HISTIDINE KINASE YKOH"/>
    <property type="match status" value="1"/>
</dbReference>
<dbReference type="EMBL" id="JAEQNA010000008">
    <property type="protein sequence ID" value="MBL0422564.1"/>
    <property type="molecule type" value="Genomic_DNA"/>
</dbReference>
<evidence type="ECO:0000256" key="14">
    <source>
        <dbReference type="RuleBase" id="RU364088"/>
    </source>
</evidence>
<evidence type="ECO:0000256" key="4">
    <source>
        <dbReference type="ARBA" id="ARBA00022519"/>
    </source>
</evidence>
<comment type="caution">
    <text evidence="17">The sequence shown here is derived from an EMBL/GenBank/DDBJ whole genome shotgun (WGS) entry which is preliminary data.</text>
</comment>
<keyword evidence="12 14" id="KW-0902">Two-component regulatory system</keyword>
<dbReference type="InterPro" id="IPR050428">
    <property type="entry name" value="TCS_sensor_his_kinase"/>
</dbReference>
<dbReference type="SUPFAM" id="SSF47384">
    <property type="entry name" value="Homodimeric domain of signal transducing histidine kinase"/>
    <property type="match status" value="1"/>
</dbReference>
<dbReference type="InterPro" id="IPR004358">
    <property type="entry name" value="Sig_transdc_His_kin-like_C"/>
</dbReference>
<evidence type="ECO:0000313" key="17">
    <source>
        <dbReference type="EMBL" id="MBL0422564.1"/>
    </source>
</evidence>
<evidence type="ECO:0000256" key="6">
    <source>
        <dbReference type="ARBA" id="ARBA00022679"/>
    </source>
</evidence>
<dbReference type="GO" id="GO:0005524">
    <property type="term" value="F:ATP binding"/>
    <property type="evidence" value="ECO:0007669"/>
    <property type="project" value="UniProtKB-KW"/>
</dbReference>
<keyword evidence="10 14" id="KW-0067">ATP-binding</keyword>
<evidence type="ECO:0000256" key="13">
    <source>
        <dbReference type="ARBA" id="ARBA00023136"/>
    </source>
</evidence>
<gene>
    <name evidence="17" type="ORF">JI739_19620</name>
</gene>
<keyword evidence="4 14" id="KW-0997">Cell inner membrane</keyword>
<reference evidence="17" key="1">
    <citation type="submission" date="2021-01" db="EMBL/GenBank/DDBJ databases">
        <title>Ramlibacter sp. strain AW1 16S ribosomal RNA gene Genome sequencing and assembly.</title>
        <authorList>
            <person name="Kang M."/>
        </authorList>
    </citation>
    <scope>NUCLEOTIDE SEQUENCE</scope>
    <source>
        <strain evidence="17">AW1</strain>
    </source>
</reference>
<evidence type="ECO:0000313" key="18">
    <source>
        <dbReference type="Proteomes" id="UP000613011"/>
    </source>
</evidence>
<dbReference type="Gene3D" id="1.10.287.130">
    <property type="match status" value="1"/>
</dbReference>
<keyword evidence="9 14" id="KW-0418">Kinase</keyword>
<dbReference type="CDD" id="cd06225">
    <property type="entry name" value="HAMP"/>
    <property type="match status" value="1"/>
</dbReference>
<dbReference type="SMART" id="SM00304">
    <property type="entry name" value="HAMP"/>
    <property type="match status" value="1"/>
</dbReference>
<dbReference type="Pfam" id="PF00512">
    <property type="entry name" value="HisKA"/>
    <property type="match status" value="1"/>
</dbReference>
<evidence type="ECO:0000256" key="8">
    <source>
        <dbReference type="ARBA" id="ARBA00022741"/>
    </source>
</evidence>
<keyword evidence="13 14" id="KW-0472">Membrane</keyword>
<dbReference type="EC" id="2.7.13.3" evidence="14"/>
<evidence type="ECO:0000256" key="7">
    <source>
        <dbReference type="ARBA" id="ARBA00022692"/>
    </source>
</evidence>
<dbReference type="Gene3D" id="3.30.565.10">
    <property type="entry name" value="Histidine kinase-like ATPase, C-terminal domain"/>
    <property type="match status" value="1"/>
</dbReference>
<evidence type="ECO:0000259" key="15">
    <source>
        <dbReference type="PROSITE" id="PS50109"/>
    </source>
</evidence>
<dbReference type="SMART" id="SM00387">
    <property type="entry name" value="HATPase_c"/>
    <property type="match status" value="1"/>
</dbReference>
<feature type="transmembrane region" description="Helical" evidence="14">
    <location>
        <begin position="162"/>
        <end position="185"/>
    </location>
</feature>
<dbReference type="CDD" id="cd00082">
    <property type="entry name" value="HisKA"/>
    <property type="match status" value="1"/>
</dbReference>
<accession>A0A936ZY19</accession>
<dbReference type="NCBIfam" id="TIGR01386">
    <property type="entry name" value="cztS_silS_copS"/>
    <property type="match status" value="1"/>
</dbReference>
<dbReference type="PROSITE" id="PS50109">
    <property type="entry name" value="HIS_KIN"/>
    <property type="match status" value="1"/>
</dbReference>
<dbReference type="PANTHER" id="PTHR45436:SF9">
    <property type="entry name" value="SENSOR PROTEIN"/>
    <property type="match status" value="1"/>
</dbReference>
<protein>
    <recommendedName>
        <fullName evidence="14">Sensor protein</fullName>
        <ecNumber evidence="14">2.7.13.3</ecNumber>
    </recommendedName>
</protein>
<sequence>MPRASLATRIAVASALFGLLITGVGMVVGYWALGRQLDARSAVELAGKRELVVHLLSETGSAADLPASKHRFNDVLIGHDDLHLALVDDATGALLGTFSPAASESISELDSASTDDASHAWRSGSGQALESLRGTFQLADGSRVRYYISLDRRHDTRLLAGFLRASLLGAPLLLAVVALGAWIIARTALAPLRRFQRMAASIGARSLNRRVSESGLPGELSALAREFNGMLERIDGGYRRLQEFSADLAHELRTPIATLLGRNQVALSRERSPAQLREVLEGDIEELERLSRLISDMLLIAQAEQGEGVLQCQHVDLHHEATHIAEYLSVVAEEKGVKVDVDGHGAVHADLMLVQRAITNVLSNAVRHADPGTTIHVAVEGGPRSSNLRVSNVGGHIAIDHLERIFDRFYRIDSSRARLSGGTGLGLAIVRSIMEAHGGNVRARSDSSTRTTTFELTFPARSDTRAQHVRGTATGEV</sequence>
<keyword evidence="7 14" id="KW-0812">Transmembrane</keyword>
<dbReference type="InterPro" id="IPR003661">
    <property type="entry name" value="HisK_dim/P_dom"/>
</dbReference>
<feature type="domain" description="Histidine kinase" evidence="15">
    <location>
        <begin position="247"/>
        <end position="462"/>
    </location>
</feature>
<dbReference type="InterPro" id="IPR036097">
    <property type="entry name" value="HisK_dim/P_sf"/>
</dbReference>
<dbReference type="Pfam" id="PF00672">
    <property type="entry name" value="HAMP"/>
    <property type="match status" value="1"/>
</dbReference>
<comment type="function">
    <text evidence="14">Member of a two-component regulatory system.</text>
</comment>
<evidence type="ECO:0000256" key="5">
    <source>
        <dbReference type="ARBA" id="ARBA00022553"/>
    </source>
</evidence>
<dbReference type="GO" id="GO:0000155">
    <property type="term" value="F:phosphorelay sensor kinase activity"/>
    <property type="evidence" value="ECO:0007669"/>
    <property type="project" value="InterPro"/>
</dbReference>
<proteinExistence type="predicted"/>
<dbReference type="InterPro" id="IPR036890">
    <property type="entry name" value="HATPase_C_sf"/>
</dbReference>
<keyword evidence="3 14" id="KW-1003">Cell membrane</keyword>
<evidence type="ECO:0000256" key="1">
    <source>
        <dbReference type="ARBA" id="ARBA00000085"/>
    </source>
</evidence>
<dbReference type="SMART" id="SM00388">
    <property type="entry name" value="HisKA"/>
    <property type="match status" value="1"/>
</dbReference>
<evidence type="ECO:0000256" key="10">
    <source>
        <dbReference type="ARBA" id="ARBA00022840"/>
    </source>
</evidence>